<dbReference type="Proteomes" id="UP001162501">
    <property type="component" value="Chromosome 24"/>
</dbReference>
<accession>A0ACB0ESA8</accession>
<reference evidence="1" key="1">
    <citation type="submission" date="2023-05" db="EMBL/GenBank/DDBJ databases">
        <authorList>
            <consortium name="ELIXIR-Norway"/>
        </authorList>
    </citation>
    <scope>NUCLEOTIDE SEQUENCE</scope>
</reference>
<protein>
    <submittedName>
        <fullName evidence="1">Uncharacterized protein</fullName>
    </submittedName>
</protein>
<dbReference type="EMBL" id="OX596108">
    <property type="protein sequence ID" value="CAI9702961.1"/>
    <property type="molecule type" value="Genomic_DNA"/>
</dbReference>
<sequence>MPEAHASHPPGTADQRVFPPWAEPVWPFLGDASYFPIPGRLVSVWWDSGPPGWAAGFTMVATLCLPNPKPGSPPGSHGRKKAQLPECLPSSWTLVPQASYKPLGPCRAPHPYPGKLLAPPSSSRKPLKAPLLWARDHVELLS</sequence>
<proteinExistence type="predicted"/>
<name>A0ACB0ESA8_RANTA</name>
<evidence type="ECO:0000313" key="1">
    <source>
        <dbReference type="EMBL" id="CAI9702961.1"/>
    </source>
</evidence>
<gene>
    <name evidence="1" type="ORF">MRATA1EN3_LOCUS14174</name>
</gene>
<evidence type="ECO:0000313" key="2">
    <source>
        <dbReference type="Proteomes" id="UP001162501"/>
    </source>
</evidence>
<organism evidence="1 2">
    <name type="scientific">Rangifer tarandus platyrhynchus</name>
    <name type="common">Svalbard reindeer</name>
    <dbReference type="NCBI Taxonomy" id="3082113"/>
    <lineage>
        <taxon>Eukaryota</taxon>
        <taxon>Metazoa</taxon>
        <taxon>Chordata</taxon>
        <taxon>Craniata</taxon>
        <taxon>Vertebrata</taxon>
        <taxon>Euteleostomi</taxon>
        <taxon>Mammalia</taxon>
        <taxon>Eutheria</taxon>
        <taxon>Laurasiatheria</taxon>
        <taxon>Artiodactyla</taxon>
        <taxon>Ruminantia</taxon>
        <taxon>Pecora</taxon>
        <taxon>Cervidae</taxon>
        <taxon>Odocoileinae</taxon>
        <taxon>Rangifer</taxon>
    </lineage>
</organism>